<dbReference type="InterPro" id="IPR042068">
    <property type="entry name" value="SEM1A_sema_dom"/>
</dbReference>
<dbReference type="GO" id="GO:0071526">
    <property type="term" value="P:semaphorin-plexin signaling pathway"/>
    <property type="evidence" value="ECO:0007669"/>
    <property type="project" value="TreeGrafter"/>
</dbReference>
<dbReference type="InterPro" id="IPR016201">
    <property type="entry name" value="PSI"/>
</dbReference>
<keyword evidence="19" id="KW-1185">Reference proteome</keyword>
<comment type="caution">
    <text evidence="13">Lacks conserved residue(s) required for the propagation of feature annotation.</text>
</comment>
<dbReference type="Gene3D" id="3.30.1680.10">
    <property type="entry name" value="ligand-binding face of the semaphorins, domain 2"/>
    <property type="match status" value="1"/>
</dbReference>
<keyword evidence="10" id="KW-0325">Glycoprotein</keyword>
<evidence type="ECO:0000256" key="10">
    <source>
        <dbReference type="ARBA" id="ARBA00023180"/>
    </source>
</evidence>
<evidence type="ECO:0000256" key="15">
    <source>
        <dbReference type="SAM" id="Phobius"/>
    </source>
</evidence>
<dbReference type="AlphaFoldDB" id="A0A9P0DBE4"/>
<dbReference type="GO" id="GO:0030335">
    <property type="term" value="P:positive regulation of cell migration"/>
    <property type="evidence" value="ECO:0007669"/>
    <property type="project" value="TreeGrafter"/>
</dbReference>
<gene>
    <name evidence="18" type="ORF">CEUTPL_LOCUS296</name>
</gene>
<feature type="region of interest" description="Disordered" evidence="14">
    <location>
        <begin position="548"/>
        <end position="574"/>
    </location>
</feature>
<dbReference type="GO" id="GO:0007411">
    <property type="term" value="P:axon guidance"/>
    <property type="evidence" value="ECO:0007669"/>
    <property type="project" value="TreeGrafter"/>
</dbReference>
<feature type="transmembrane region" description="Helical" evidence="15">
    <location>
        <begin position="620"/>
        <end position="642"/>
    </location>
</feature>
<evidence type="ECO:0000256" key="7">
    <source>
        <dbReference type="ARBA" id="ARBA00022989"/>
    </source>
</evidence>
<evidence type="ECO:0000256" key="2">
    <source>
        <dbReference type="ARBA" id="ARBA00009492"/>
    </source>
</evidence>
<dbReference type="PANTHER" id="PTHR11036:SF131">
    <property type="entry name" value="MIP07328P"/>
    <property type="match status" value="1"/>
</dbReference>
<dbReference type="OrthoDB" id="9988752at2759"/>
<feature type="compositionally biased region" description="Basic and acidic residues" evidence="14">
    <location>
        <begin position="548"/>
        <end position="562"/>
    </location>
</feature>
<feature type="compositionally biased region" description="Polar residues" evidence="14">
    <location>
        <begin position="564"/>
        <end position="574"/>
    </location>
</feature>
<dbReference type="FunFam" id="2.130.10.10:FF:000346">
    <property type="entry name" value="Sema-1a, isoform D"/>
    <property type="match status" value="1"/>
</dbReference>
<keyword evidence="4 15" id="KW-0812">Transmembrane</keyword>
<reference evidence="18" key="1">
    <citation type="submission" date="2022-01" db="EMBL/GenBank/DDBJ databases">
        <authorList>
            <person name="King R."/>
        </authorList>
    </citation>
    <scope>NUCLEOTIDE SEQUENCE</scope>
</reference>
<keyword evidence="5" id="KW-0221">Differentiation</keyword>
<dbReference type="GO" id="GO:0045499">
    <property type="term" value="F:chemorepellent activity"/>
    <property type="evidence" value="ECO:0007669"/>
    <property type="project" value="TreeGrafter"/>
</dbReference>
<dbReference type="InterPro" id="IPR015943">
    <property type="entry name" value="WD40/YVTN_repeat-like_dom_sf"/>
</dbReference>
<evidence type="ECO:0000256" key="4">
    <source>
        <dbReference type="ARBA" id="ARBA00022692"/>
    </source>
</evidence>
<keyword evidence="8 15" id="KW-0472">Membrane</keyword>
<organism evidence="18 19">
    <name type="scientific">Ceutorhynchus assimilis</name>
    <name type="common">cabbage seed weevil</name>
    <dbReference type="NCBI Taxonomy" id="467358"/>
    <lineage>
        <taxon>Eukaryota</taxon>
        <taxon>Metazoa</taxon>
        <taxon>Ecdysozoa</taxon>
        <taxon>Arthropoda</taxon>
        <taxon>Hexapoda</taxon>
        <taxon>Insecta</taxon>
        <taxon>Pterygota</taxon>
        <taxon>Neoptera</taxon>
        <taxon>Endopterygota</taxon>
        <taxon>Coleoptera</taxon>
        <taxon>Polyphaga</taxon>
        <taxon>Cucujiformia</taxon>
        <taxon>Curculionidae</taxon>
        <taxon>Ceutorhynchinae</taxon>
        <taxon>Ceutorhynchus</taxon>
    </lineage>
</organism>
<dbReference type="GO" id="GO:0030215">
    <property type="term" value="F:semaphorin receptor binding"/>
    <property type="evidence" value="ECO:0007669"/>
    <property type="project" value="InterPro"/>
</dbReference>
<evidence type="ECO:0000256" key="16">
    <source>
        <dbReference type="SAM" id="SignalP"/>
    </source>
</evidence>
<dbReference type="InterPro" id="IPR002165">
    <property type="entry name" value="Plexin_repeat"/>
</dbReference>
<comment type="subcellular location">
    <subcellularLocation>
        <location evidence="1">Membrane</location>
    </subcellularLocation>
</comment>
<evidence type="ECO:0000256" key="1">
    <source>
        <dbReference type="ARBA" id="ARBA00004370"/>
    </source>
</evidence>
<evidence type="ECO:0000256" key="6">
    <source>
        <dbReference type="ARBA" id="ARBA00022902"/>
    </source>
</evidence>
<feature type="chain" id="PRO_5040286591" description="Semaphorin-1A" evidence="16">
    <location>
        <begin position="30"/>
        <end position="724"/>
    </location>
</feature>
<dbReference type="InterPro" id="IPR036352">
    <property type="entry name" value="Semap_dom_sf"/>
</dbReference>
<dbReference type="Pfam" id="PF01403">
    <property type="entry name" value="Sema"/>
    <property type="match status" value="1"/>
</dbReference>
<keyword evidence="6" id="KW-0524">Neurogenesis</keyword>
<dbReference type="CDD" id="cd11237">
    <property type="entry name" value="Sema_1A"/>
    <property type="match status" value="1"/>
</dbReference>
<evidence type="ECO:0000256" key="13">
    <source>
        <dbReference type="PROSITE-ProRule" id="PRU00352"/>
    </source>
</evidence>
<evidence type="ECO:0000256" key="8">
    <source>
        <dbReference type="ARBA" id="ARBA00023136"/>
    </source>
</evidence>
<name>A0A9P0DBE4_9CUCU</name>
<evidence type="ECO:0000256" key="14">
    <source>
        <dbReference type="SAM" id="MobiDB-lite"/>
    </source>
</evidence>
<dbReference type="SMART" id="SM00630">
    <property type="entry name" value="Sema"/>
    <property type="match status" value="1"/>
</dbReference>
<evidence type="ECO:0000256" key="12">
    <source>
        <dbReference type="ARBA" id="ARBA00083066"/>
    </source>
</evidence>
<keyword evidence="7 15" id="KW-1133">Transmembrane helix</keyword>
<feature type="domain" description="Sema" evidence="17">
    <location>
        <begin position="30"/>
        <end position="495"/>
    </location>
</feature>
<dbReference type="InterPro" id="IPR027231">
    <property type="entry name" value="Semaphorin"/>
</dbReference>
<dbReference type="InterPro" id="IPR001627">
    <property type="entry name" value="Semap_dom"/>
</dbReference>
<keyword evidence="16" id="KW-0732">Signal</keyword>
<dbReference type="PROSITE" id="PS51004">
    <property type="entry name" value="SEMA"/>
    <property type="match status" value="1"/>
</dbReference>
<keyword evidence="3" id="KW-0217">Developmental protein</keyword>
<evidence type="ECO:0000313" key="19">
    <source>
        <dbReference type="Proteomes" id="UP001152799"/>
    </source>
</evidence>
<evidence type="ECO:0000313" key="18">
    <source>
        <dbReference type="EMBL" id="CAH1121167.1"/>
    </source>
</evidence>
<dbReference type="PANTHER" id="PTHR11036">
    <property type="entry name" value="SEMAPHORIN"/>
    <property type="match status" value="1"/>
</dbReference>
<protein>
    <recommendedName>
        <fullName evidence="11">Semaphorin-1A</fullName>
    </recommendedName>
    <alternativeName>
        <fullName evidence="12">Semaphorin-I</fullName>
    </alternativeName>
</protein>
<proteinExistence type="inferred from homology"/>
<dbReference type="FunFam" id="3.30.1680.10:FF:000016">
    <property type="entry name" value="Putative Semaphorin-6B"/>
    <property type="match status" value="1"/>
</dbReference>
<dbReference type="SUPFAM" id="SSF103575">
    <property type="entry name" value="Plexin repeat"/>
    <property type="match status" value="1"/>
</dbReference>
<dbReference type="Gene3D" id="2.130.10.10">
    <property type="entry name" value="YVTN repeat-like/Quinoprotein amine dehydrogenase"/>
    <property type="match status" value="1"/>
</dbReference>
<comment type="similarity">
    <text evidence="2">Belongs to the semaphorin family.</text>
</comment>
<dbReference type="Pfam" id="PF01437">
    <property type="entry name" value="PSI"/>
    <property type="match status" value="1"/>
</dbReference>
<evidence type="ECO:0000256" key="9">
    <source>
        <dbReference type="ARBA" id="ARBA00023157"/>
    </source>
</evidence>
<keyword evidence="9" id="KW-1015">Disulfide bond</keyword>
<evidence type="ECO:0000256" key="5">
    <source>
        <dbReference type="ARBA" id="ARBA00022782"/>
    </source>
</evidence>
<accession>A0A9P0DBE4</accession>
<sequence>MHPSAFLSLKFHHSFSLFLIVYIAHICQAWLPDTSTKFNSANKISSISFTGNSSNNDDHFIILYQDQETLLLGGRNRIYNLSIFDFTERKKSEIFWPSLEAHGQLCILKGKSEEECQNYIRVMFNTSPGKLLVCGTNSFKPLCRNYVYKNGNYLVEKESEGIGVCPYDPEHNSTAIYTNGHLFTATVADFSGGDPLIYREPLRTELSDLKHLNAPNFVSSVTYGDYIYFFFRETAVEFMNCGKVIYSRVARVCKHDKGGPHQSRSKWTSFSKARLNCSVPGEYPFYFDEIQATSTIIEGIYNEKTSKIIYGALTTPDNAIGGSAICAFQMNDIQEVFKGPFKHQESINANWLPIPDNKIPDPRPGECVRDSRILPDANVNFIKTHPLMEKAVPSYHGRPILIRVSLNYRFTAIAVDPQVRTVNGKTLPYDVIYIGTDDGKILKVVNLATEQSSKAFVISDNEVFPKGTAVKQITLAVGYGRVVAVSKGEIKLVTINHCKFMATCSECIELRDPHCAWDQLRNLCVSVDAVTSFRYLVQDVARGDNSKCKVSTNEKEPKKEIDDTITSNSIDEEPSSSVKELSLQIENRHSEPDDCSNDINADVRTGCNQIRKNEFTTGTLWWGIIVAAMIGMFVGFVGGYCVSRKFYMQYPNTPFIEQRNHLDRLNVNQNSFLARPKNVNLDVLNVSSDPLPPKKDNLGSLKNLNITNEGIKRLTNVGSQLEDI</sequence>
<dbReference type="SMART" id="SM00423">
    <property type="entry name" value="PSI"/>
    <property type="match status" value="1"/>
</dbReference>
<feature type="signal peptide" evidence="16">
    <location>
        <begin position="1"/>
        <end position="29"/>
    </location>
</feature>
<evidence type="ECO:0000256" key="3">
    <source>
        <dbReference type="ARBA" id="ARBA00022473"/>
    </source>
</evidence>
<dbReference type="Proteomes" id="UP001152799">
    <property type="component" value="Chromosome 1"/>
</dbReference>
<dbReference type="GO" id="GO:0005886">
    <property type="term" value="C:plasma membrane"/>
    <property type="evidence" value="ECO:0007669"/>
    <property type="project" value="TreeGrafter"/>
</dbReference>
<dbReference type="EMBL" id="OU892277">
    <property type="protein sequence ID" value="CAH1121167.1"/>
    <property type="molecule type" value="Genomic_DNA"/>
</dbReference>
<evidence type="ECO:0000259" key="17">
    <source>
        <dbReference type="PROSITE" id="PS51004"/>
    </source>
</evidence>
<evidence type="ECO:0000256" key="11">
    <source>
        <dbReference type="ARBA" id="ARBA00074143"/>
    </source>
</evidence>
<dbReference type="SUPFAM" id="SSF101912">
    <property type="entry name" value="Sema domain"/>
    <property type="match status" value="1"/>
</dbReference>